<sequence length="662" mass="70962">MKASGSARARALAVVPLLAALVVPLAALPAQGAPPDTPPPPTSEEATAPAPGEVVTADYSTLPDPTERGPFTPATIQETKLGLVDLQEPASAGNAPTPRTAQSPERMQIRGALYHPQDRTQPSPVIVLVHGNHGSCDTGTNSADLTCAEFKRNEAGYAYLGENLATWGYTVFSVSQDQLMMRQDNPKGKGMHQRRLLIAATLDALTAANAPGGLPLDANTTIGDTLAGRLDMTRIGLMGHSRGGDAVTSFIDYNRIRTDGPRYPLRGVISLAPVDYERKAPYGTPYMSILPWCDGDVSNLQGARFFERGQYVNGTDPFPLIQSSQLGANHNWYNTVWFADGQDGGNVADAACGNSAPTNGNNVQPNNLRLSGAASLDPWSYLIDNSDTFNPLVNTKISGDPARMGDQEKVGLASMAAFFRRYVGGEGAFEPYMTGELSTTEDHLQIPASACPTSESGARIDCAERVSTSYFPAGDERVDVIRPEIENPLTLNALGGSLTGTGFAYPYLDNGGVTLPAATAQGFDWCNPEPDHFAPSQLGLRTQPTAAKACPLPGKAELGGQNGMRENSPSTTPTAASSRSRGRRGARHPHGRRPGRLGRRQRPEGAGARGRRQLLRPAQPRLGPLRRLRHATPGHLRPRRHEPGLRHRADRHRRHRGHRAGR</sequence>
<gene>
    <name evidence="3" type="ORF">GCM10025875_35680</name>
</gene>
<protein>
    <recommendedName>
        <fullName evidence="5">Alpha/beta hydrolase family protein</fullName>
    </recommendedName>
</protein>
<feature type="compositionally biased region" description="Low complexity" evidence="1">
    <location>
        <begin position="568"/>
        <end position="579"/>
    </location>
</feature>
<dbReference type="RefSeq" id="WP_284252431.1">
    <property type="nucleotide sequence ID" value="NZ_BSUM01000001.1"/>
</dbReference>
<feature type="region of interest" description="Disordered" evidence="1">
    <location>
        <begin position="545"/>
        <end position="662"/>
    </location>
</feature>
<evidence type="ECO:0000313" key="4">
    <source>
        <dbReference type="Proteomes" id="UP001157161"/>
    </source>
</evidence>
<accession>A0AA37XIS4</accession>
<proteinExistence type="predicted"/>
<dbReference type="InterPro" id="IPR029058">
    <property type="entry name" value="AB_hydrolase_fold"/>
</dbReference>
<evidence type="ECO:0000256" key="2">
    <source>
        <dbReference type="SAM" id="SignalP"/>
    </source>
</evidence>
<evidence type="ECO:0000256" key="1">
    <source>
        <dbReference type="SAM" id="MobiDB-lite"/>
    </source>
</evidence>
<feature type="compositionally biased region" description="Basic residues" evidence="1">
    <location>
        <begin position="648"/>
        <end position="662"/>
    </location>
</feature>
<evidence type="ECO:0000313" key="3">
    <source>
        <dbReference type="EMBL" id="GMA33576.1"/>
    </source>
</evidence>
<reference evidence="3" key="1">
    <citation type="journal article" date="2014" name="Int. J. Syst. Evol. Microbiol.">
        <title>Complete genome sequence of Corynebacterium casei LMG S-19264T (=DSM 44701T), isolated from a smear-ripened cheese.</title>
        <authorList>
            <consortium name="US DOE Joint Genome Institute (JGI-PGF)"/>
            <person name="Walter F."/>
            <person name="Albersmeier A."/>
            <person name="Kalinowski J."/>
            <person name="Ruckert C."/>
        </authorList>
    </citation>
    <scope>NUCLEOTIDE SEQUENCE</scope>
    <source>
        <strain evidence="3">NBRC 112290</strain>
    </source>
</reference>
<dbReference type="AlphaFoldDB" id="A0AA37XIS4"/>
<keyword evidence="4" id="KW-1185">Reference proteome</keyword>
<feature type="chain" id="PRO_5041257028" description="Alpha/beta hydrolase family protein" evidence="2">
    <location>
        <begin position="33"/>
        <end position="662"/>
    </location>
</feature>
<feature type="compositionally biased region" description="Basic residues" evidence="1">
    <location>
        <begin position="624"/>
        <end position="640"/>
    </location>
</feature>
<dbReference type="SUPFAM" id="SSF53474">
    <property type="entry name" value="alpha/beta-Hydrolases"/>
    <property type="match status" value="1"/>
</dbReference>
<feature type="compositionally biased region" description="Basic residues" evidence="1">
    <location>
        <begin position="580"/>
        <end position="600"/>
    </location>
</feature>
<reference evidence="3" key="2">
    <citation type="submission" date="2023-02" db="EMBL/GenBank/DDBJ databases">
        <authorList>
            <person name="Sun Q."/>
            <person name="Mori K."/>
        </authorList>
    </citation>
    <scope>NUCLEOTIDE SEQUENCE</scope>
    <source>
        <strain evidence="3">NBRC 112290</strain>
    </source>
</reference>
<name>A0AA37XIS4_9MICO</name>
<feature type="region of interest" description="Disordered" evidence="1">
    <location>
        <begin position="31"/>
        <end position="73"/>
    </location>
</feature>
<organism evidence="3 4">
    <name type="scientific">Litorihabitans aurantiacus</name>
    <dbReference type="NCBI Taxonomy" id="1930061"/>
    <lineage>
        <taxon>Bacteria</taxon>
        <taxon>Bacillati</taxon>
        <taxon>Actinomycetota</taxon>
        <taxon>Actinomycetes</taxon>
        <taxon>Micrococcales</taxon>
        <taxon>Beutenbergiaceae</taxon>
        <taxon>Litorihabitans</taxon>
    </lineage>
</organism>
<feature type="signal peptide" evidence="2">
    <location>
        <begin position="1"/>
        <end position="32"/>
    </location>
</feature>
<dbReference type="Proteomes" id="UP001157161">
    <property type="component" value="Unassembled WGS sequence"/>
</dbReference>
<feature type="compositionally biased region" description="Low complexity" evidence="1">
    <location>
        <begin position="43"/>
        <end position="53"/>
    </location>
</feature>
<dbReference type="EMBL" id="BSUM01000001">
    <property type="protein sequence ID" value="GMA33576.1"/>
    <property type="molecule type" value="Genomic_DNA"/>
</dbReference>
<keyword evidence="2" id="KW-0732">Signal</keyword>
<evidence type="ECO:0008006" key="5">
    <source>
        <dbReference type="Google" id="ProtNLM"/>
    </source>
</evidence>
<dbReference type="Gene3D" id="3.40.50.1820">
    <property type="entry name" value="alpha/beta hydrolase"/>
    <property type="match status" value="1"/>
</dbReference>
<comment type="caution">
    <text evidence="3">The sequence shown here is derived from an EMBL/GenBank/DDBJ whole genome shotgun (WGS) entry which is preliminary data.</text>
</comment>